<evidence type="ECO:0000256" key="6">
    <source>
        <dbReference type="ARBA" id="ARBA00022843"/>
    </source>
</evidence>
<accession>A0A0L8GK28</accession>
<evidence type="ECO:0000256" key="3">
    <source>
        <dbReference type="ARBA" id="ARBA00022490"/>
    </source>
</evidence>
<name>A0A0L8GK28_OCTBM</name>
<dbReference type="GO" id="GO:0005737">
    <property type="term" value="C:cytoplasm"/>
    <property type="evidence" value="ECO:0007669"/>
    <property type="project" value="UniProtKB-SubCell"/>
</dbReference>
<keyword evidence="4" id="KW-1017">Isopeptide bond</keyword>
<protein>
    <recommendedName>
        <fullName evidence="11">Zinc-finger domain-containing protein</fullName>
    </recommendedName>
</protein>
<dbReference type="EMBL" id="KQ421476">
    <property type="protein sequence ID" value="KOF77362.1"/>
    <property type="molecule type" value="Genomic_DNA"/>
</dbReference>
<feature type="domain" description="Zinc-finger" evidence="11">
    <location>
        <begin position="194"/>
        <end position="292"/>
    </location>
</feature>
<keyword evidence="6" id="KW-0832">Ubl conjugation</keyword>
<dbReference type="Pfam" id="PF10497">
    <property type="entry name" value="zf-4CXXC_R1"/>
    <property type="match status" value="1"/>
</dbReference>
<dbReference type="PANTHER" id="PTHR31169:SF8">
    <property type="entry name" value="ZINC-FINGER DOMAIN OF MONOAMINE-OXIDASE A REPRESSOR R1 PROTEIN"/>
    <property type="match status" value="1"/>
</dbReference>
<proteinExistence type="predicted"/>
<evidence type="ECO:0000256" key="4">
    <source>
        <dbReference type="ARBA" id="ARBA00022499"/>
    </source>
</evidence>
<feature type="compositionally biased region" description="Low complexity" evidence="10">
    <location>
        <begin position="103"/>
        <end position="119"/>
    </location>
</feature>
<dbReference type="GO" id="GO:0005634">
    <property type="term" value="C:nucleus"/>
    <property type="evidence" value="ECO:0007669"/>
    <property type="project" value="UniProtKB-SubCell"/>
</dbReference>
<dbReference type="InterPro" id="IPR018866">
    <property type="entry name" value="Znf-4CXXC_R1"/>
</dbReference>
<organism evidence="12">
    <name type="scientific">Octopus bimaculoides</name>
    <name type="common">California two-spotted octopus</name>
    <dbReference type="NCBI Taxonomy" id="37653"/>
    <lineage>
        <taxon>Eukaryota</taxon>
        <taxon>Metazoa</taxon>
        <taxon>Spiralia</taxon>
        <taxon>Lophotrochozoa</taxon>
        <taxon>Mollusca</taxon>
        <taxon>Cephalopoda</taxon>
        <taxon>Coleoidea</taxon>
        <taxon>Octopodiformes</taxon>
        <taxon>Octopoda</taxon>
        <taxon>Incirrata</taxon>
        <taxon>Octopodidae</taxon>
        <taxon>Octopus</taxon>
    </lineage>
</organism>
<keyword evidence="7" id="KW-0805">Transcription regulation</keyword>
<dbReference type="OrthoDB" id="298344at2759"/>
<evidence type="ECO:0000256" key="9">
    <source>
        <dbReference type="ARBA" id="ARBA00023242"/>
    </source>
</evidence>
<evidence type="ECO:0000256" key="7">
    <source>
        <dbReference type="ARBA" id="ARBA00023015"/>
    </source>
</evidence>
<reference evidence="12" key="1">
    <citation type="submission" date="2015-07" db="EMBL/GenBank/DDBJ databases">
        <title>MeaNS - Measles Nucleotide Surveillance Program.</title>
        <authorList>
            <person name="Tran T."/>
            <person name="Druce J."/>
        </authorList>
    </citation>
    <scope>NUCLEOTIDE SEQUENCE</scope>
    <source>
        <strain evidence="12">UCB-OBI-ISO-001</strain>
        <tissue evidence="12">Gonad</tissue>
    </source>
</reference>
<dbReference type="GO" id="GO:0006355">
    <property type="term" value="P:regulation of DNA-templated transcription"/>
    <property type="evidence" value="ECO:0007669"/>
    <property type="project" value="InterPro"/>
</dbReference>
<evidence type="ECO:0000256" key="5">
    <source>
        <dbReference type="ARBA" id="ARBA00022553"/>
    </source>
</evidence>
<sequence>MAKQGQGVQLGYGLLPGNKRFSTTISEYEQMHNNNIADNKLVLARLLSEYRLEAPSQRVTNHKVRRSSTNNKPVVLRRNPARSTRSHYSLSVLAPATRQRRGSVSSTVSSSSSLSSVSPSVSPEKLLVRFPFFKRPISDGSSIDFIDDSDDVSSEQCLLDNRRMARVPPKVKSPDEITEADLELVAEYVSQKKYDSLCGTTCHQCRQKTSDMKTICRSSNCVGVRGQFCGPCLRNRYGEAAVDALKDANWVCPPCRGICNCSFCRRKKGRACTGRMIHHARDMGFSNVSDYLKSLRK</sequence>
<dbReference type="KEGG" id="obi:106876324"/>
<evidence type="ECO:0000313" key="12">
    <source>
        <dbReference type="EMBL" id="KOF77362.1"/>
    </source>
</evidence>
<keyword evidence="9" id="KW-0539">Nucleus</keyword>
<dbReference type="STRING" id="37653.A0A0L8GK28"/>
<gene>
    <name evidence="12" type="ORF">OCBIM_22032195mg</name>
</gene>
<evidence type="ECO:0000259" key="11">
    <source>
        <dbReference type="Pfam" id="PF10497"/>
    </source>
</evidence>
<dbReference type="InterPro" id="IPR040221">
    <property type="entry name" value="CDCA7/CDA7L"/>
</dbReference>
<keyword evidence="8" id="KW-0804">Transcription</keyword>
<dbReference type="OMA" id="MIHHARD"/>
<keyword evidence="5" id="KW-0597">Phosphoprotein</keyword>
<dbReference type="AlphaFoldDB" id="A0A0L8GK28"/>
<evidence type="ECO:0000256" key="10">
    <source>
        <dbReference type="SAM" id="MobiDB-lite"/>
    </source>
</evidence>
<evidence type="ECO:0000256" key="1">
    <source>
        <dbReference type="ARBA" id="ARBA00004123"/>
    </source>
</evidence>
<evidence type="ECO:0000256" key="8">
    <source>
        <dbReference type="ARBA" id="ARBA00023163"/>
    </source>
</evidence>
<evidence type="ECO:0000256" key="2">
    <source>
        <dbReference type="ARBA" id="ARBA00004496"/>
    </source>
</evidence>
<feature type="region of interest" description="Disordered" evidence="10">
    <location>
        <begin position="99"/>
        <end position="119"/>
    </location>
</feature>
<comment type="subcellular location">
    <subcellularLocation>
        <location evidence="2">Cytoplasm</location>
    </subcellularLocation>
    <subcellularLocation>
        <location evidence="1">Nucleus</location>
    </subcellularLocation>
</comment>
<dbReference type="PANTHER" id="PTHR31169">
    <property type="entry name" value="OS05G0300700 PROTEIN"/>
    <property type="match status" value="1"/>
</dbReference>
<keyword evidence="3" id="KW-0963">Cytoplasm</keyword>